<dbReference type="AlphaFoldDB" id="A0A426TQM9"/>
<reference evidence="2 3" key="1">
    <citation type="submission" date="2018-12" db="EMBL/GenBank/DDBJ databases">
        <title>Genome Sequence of Candidatus Viridilinea halotolerans isolated from saline sulfide-rich spring.</title>
        <authorList>
            <person name="Grouzdev D.S."/>
            <person name="Burganskaya E.I."/>
            <person name="Krutkina M.S."/>
            <person name="Sukhacheva M.V."/>
            <person name="Gorlenko V.M."/>
        </authorList>
    </citation>
    <scope>NUCLEOTIDE SEQUENCE [LARGE SCALE GENOMIC DNA]</scope>
    <source>
        <strain evidence="2">Chok-6</strain>
    </source>
</reference>
<evidence type="ECO:0000259" key="1">
    <source>
        <dbReference type="Pfam" id="PF13182"/>
    </source>
</evidence>
<dbReference type="Pfam" id="PF13182">
    <property type="entry name" value="DUF4007"/>
    <property type="match status" value="1"/>
</dbReference>
<proteinExistence type="predicted"/>
<name>A0A426TQM9_9CHLR</name>
<feature type="domain" description="DUF4007" evidence="1">
    <location>
        <begin position="15"/>
        <end position="294"/>
    </location>
</feature>
<organism evidence="2 3">
    <name type="scientific">Candidatus Viridilinea halotolerans</name>
    <dbReference type="NCBI Taxonomy" id="2491704"/>
    <lineage>
        <taxon>Bacteria</taxon>
        <taxon>Bacillati</taxon>
        <taxon>Chloroflexota</taxon>
        <taxon>Chloroflexia</taxon>
        <taxon>Chloroflexales</taxon>
        <taxon>Chloroflexineae</taxon>
        <taxon>Oscillochloridaceae</taxon>
        <taxon>Candidatus Viridilinea</taxon>
    </lineage>
</organism>
<dbReference type="InterPro" id="IPR025248">
    <property type="entry name" value="DUF4007"/>
</dbReference>
<protein>
    <submittedName>
        <fullName evidence="2">DUF4007 family protein</fullName>
    </submittedName>
</protein>
<accession>A0A426TQM9</accession>
<dbReference type="EMBL" id="RSAS01000933">
    <property type="protein sequence ID" value="RRR65587.1"/>
    <property type="molecule type" value="Genomic_DNA"/>
</dbReference>
<sequence>MTTSTLSAAFGSVTFSGHETFVLRSNWLKKAYDLLQECPDLFSREDSFVRLGVGKNMAHSIRFWGRVCGVFVRVEGGTDYQATQLGRAILADAGWDPFLVTPASRWLLHWQLVARPETAFTWHYAFNLLRRGEFTTAQLAQQITQFVAQHGGKAPSAATLGRDIDCMLRCYLRPNAVQLGPSAEDVLHCPLNTLNLLQLIPDQGVYRVVTGARPDLPDQLVAFAALQQARFLGRATVAFNELAYGVRSPGRIFRLDEDALYARLLRLEAVTEGQVSYTETGGIRQIAWRNLQEEALDLDQSLLAAAFAQEGQYV</sequence>
<evidence type="ECO:0000313" key="2">
    <source>
        <dbReference type="EMBL" id="RRR65587.1"/>
    </source>
</evidence>
<dbReference type="Proteomes" id="UP000280307">
    <property type="component" value="Unassembled WGS sequence"/>
</dbReference>
<comment type="caution">
    <text evidence="2">The sequence shown here is derived from an EMBL/GenBank/DDBJ whole genome shotgun (WGS) entry which is preliminary data.</text>
</comment>
<evidence type="ECO:0000313" key="3">
    <source>
        <dbReference type="Proteomes" id="UP000280307"/>
    </source>
</evidence>
<gene>
    <name evidence="2" type="ORF">EI684_22675</name>
</gene>